<feature type="domain" description="CS" evidence="3">
    <location>
        <begin position="231"/>
        <end position="321"/>
    </location>
</feature>
<accession>B5Y3T5</accession>
<protein>
    <recommendedName>
        <fullName evidence="3">CS domain-containing protein</fullName>
    </recommendedName>
</protein>
<dbReference type="SUPFAM" id="SSF49764">
    <property type="entry name" value="HSP20-like chaperones"/>
    <property type="match status" value="1"/>
</dbReference>
<keyword evidence="2" id="KW-0963">Cytoplasm</keyword>
<proteinExistence type="predicted"/>
<reference evidence="4 5" key="1">
    <citation type="journal article" date="2008" name="Nature">
        <title>The Phaeodactylum genome reveals the evolutionary history of diatom genomes.</title>
        <authorList>
            <person name="Bowler C."/>
            <person name="Allen A.E."/>
            <person name="Badger J.H."/>
            <person name="Grimwood J."/>
            <person name="Jabbari K."/>
            <person name="Kuo A."/>
            <person name="Maheswari U."/>
            <person name="Martens C."/>
            <person name="Maumus F."/>
            <person name="Otillar R.P."/>
            <person name="Rayko E."/>
            <person name="Salamov A."/>
            <person name="Vandepoele K."/>
            <person name="Beszteri B."/>
            <person name="Gruber A."/>
            <person name="Heijde M."/>
            <person name="Katinka M."/>
            <person name="Mock T."/>
            <person name="Valentin K."/>
            <person name="Verret F."/>
            <person name="Berges J.A."/>
            <person name="Brownlee C."/>
            <person name="Cadoret J.P."/>
            <person name="Chiovitti A."/>
            <person name="Choi C.J."/>
            <person name="Coesel S."/>
            <person name="De Martino A."/>
            <person name="Detter J.C."/>
            <person name="Durkin C."/>
            <person name="Falciatore A."/>
            <person name="Fournet J."/>
            <person name="Haruta M."/>
            <person name="Huysman M.J."/>
            <person name="Jenkins B.D."/>
            <person name="Jiroutova K."/>
            <person name="Jorgensen R.E."/>
            <person name="Joubert Y."/>
            <person name="Kaplan A."/>
            <person name="Kroger N."/>
            <person name="Kroth P.G."/>
            <person name="La Roche J."/>
            <person name="Lindquist E."/>
            <person name="Lommer M."/>
            <person name="Martin-Jezequel V."/>
            <person name="Lopez P.J."/>
            <person name="Lucas S."/>
            <person name="Mangogna M."/>
            <person name="McGinnis K."/>
            <person name="Medlin L.K."/>
            <person name="Montsant A."/>
            <person name="Oudot-Le Secq M.P."/>
            <person name="Napoli C."/>
            <person name="Obornik M."/>
            <person name="Parker M.S."/>
            <person name="Petit J.L."/>
            <person name="Porcel B.M."/>
            <person name="Poulsen N."/>
            <person name="Robison M."/>
            <person name="Rychlewski L."/>
            <person name="Rynearson T.A."/>
            <person name="Schmutz J."/>
            <person name="Shapiro H."/>
            <person name="Siaut M."/>
            <person name="Stanley M."/>
            <person name="Sussman M.R."/>
            <person name="Taylor A.R."/>
            <person name="Vardi A."/>
            <person name="von Dassow P."/>
            <person name="Vyverman W."/>
            <person name="Willis A."/>
            <person name="Wyrwicz L.S."/>
            <person name="Rokhsar D.S."/>
            <person name="Weissenbach J."/>
            <person name="Armbrust E.V."/>
            <person name="Green B.R."/>
            <person name="Van de Peer Y."/>
            <person name="Grigoriev I.V."/>
        </authorList>
    </citation>
    <scope>NUCLEOTIDE SEQUENCE [LARGE SCALE GENOMIC DNA]</scope>
    <source>
        <strain evidence="4 5">CCAP 1055/1</strain>
    </source>
</reference>
<dbReference type="eggNOG" id="ENOG502S3Y4">
    <property type="taxonomic scope" value="Eukaryota"/>
</dbReference>
<dbReference type="Proteomes" id="UP000000759">
    <property type="component" value="Chromosome 11"/>
</dbReference>
<dbReference type="HOGENOM" id="CLU_814996_0_0_1"/>
<dbReference type="GeneID" id="7204666"/>
<dbReference type="PROSITE" id="PS51203">
    <property type="entry name" value="CS"/>
    <property type="match status" value="1"/>
</dbReference>
<evidence type="ECO:0000256" key="1">
    <source>
        <dbReference type="ARBA" id="ARBA00004496"/>
    </source>
</evidence>
<dbReference type="CDD" id="cd06467">
    <property type="entry name" value="p23_NUDC_like"/>
    <property type="match status" value="1"/>
</dbReference>
<dbReference type="KEGG" id="pti:PHATR_46797"/>
<dbReference type="GO" id="GO:0051082">
    <property type="term" value="F:unfolded protein binding"/>
    <property type="evidence" value="ECO:0007669"/>
    <property type="project" value="TreeGrafter"/>
</dbReference>
<dbReference type="InterPro" id="IPR008978">
    <property type="entry name" value="HSP20-like_chaperone"/>
</dbReference>
<organism evidence="4 5">
    <name type="scientific">Phaeodactylum tricornutum (strain CCAP 1055/1)</name>
    <dbReference type="NCBI Taxonomy" id="556484"/>
    <lineage>
        <taxon>Eukaryota</taxon>
        <taxon>Sar</taxon>
        <taxon>Stramenopiles</taxon>
        <taxon>Ochrophyta</taxon>
        <taxon>Bacillariophyta</taxon>
        <taxon>Bacillariophyceae</taxon>
        <taxon>Bacillariophycidae</taxon>
        <taxon>Naviculales</taxon>
        <taxon>Phaeodactylaceae</taxon>
        <taxon>Phaeodactylum</taxon>
    </lineage>
</organism>
<dbReference type="Gene3D" id="2.60.40.790">
    <property type="match status" value="1"/>
</dbReference>
<dbReference type="GO" id="GO:0006457">
    <property type="term" value="P:protein folding"/>
    <property type="evidence" value="ECO:0007669"/>
    <property type="project" value="TreeGrafter"/>
</dbReference>
<comment type="subcellular location">
    <subcellularLocation>
        <location evidence="1">Cytoplasm</location>
    </subcellularLocation>
</comment>
<keyword evidence="5" id="KW-1185">Reference proteome</keyword>
<sequence>MVDDHHDKDMTLEERLAWLWDRGIQVTTPEERKVSQMANVMRQADTVSNAEVSYVLIPADTSKPLQELNFRPDTLPGDRLVEHLKPAFAREAQSVDIGLLQQQATQTLAASPDTPSTVSDATLRQVASEANVETFHLVHASATNQYTDVVIYLDEVGFNPAPQFYGDIFIGRLQRKPTLRHKSFVLGIDTAPDAPWLQAATLENLQRQMELNRMTGRSDTQLAVAGDGQMKQEDGFSWVQTEEELEVVIPLPVKTQSKDVNVVFRPESLKATSFGKDLVMVPLFERVDVDGCTWTLESNDECRKLVVTMEKVESAFWPRIKD</sequence>
<evidence type="ECO:0000313" key="5">
    <source>
        <dbReference type="Proteomes" id="UP000000759"/>
    </source>
</evidence>
<dbReference type="PANTHER" id="PTHR12356:SF3">
    <property type="entry name" value="NUCLEAR MIGRATION PROTEIN NUDC"/>
    <property type="match status" value="1"/>
</dbReference>
<evidence type="ECO:0000313" key="4">
    <source>
        <dbReference type="EMBL" id="ACI65364.1"/>
    </source>
</evidence>
<gene>
    <name evidence="4" type="ORF">PHATR_46797</name>
</gene>
<evidence type="ECO:0000256" key="2">
    <source>
        <dbReference type="ARBA" id="ARBA00022490"/>
    </source>
</evidence>
<dbReference type="PaxDb" id="2850-Phatr46797"/>
<dbReference type="InterPro" id="IPR007052">
    <property type="entry name" value="CS_dom"/>
</dbReference>
<name>B5Y3T5_PHATC</name>
<evidence type="ECO:0000259" key="3">
    <source>
        <dbReference type="PROSITE" id="PS51203"/>
    </source>
</evidence>
<dbReference type="Pfam" id="PF04969">
    <property type="entry name" value="CS"/>
    <property type="match status" value="1"/>
</dbReference>
<dbReference type="PANTHER" id="PTHR12356">
    <property type="entry name" value="NUCLEAR MOVEMENT PROTEIN NUDC"/>
    <property type="match status" value="1"/>
</dbReference>
<reference evidence="5" key="2">
    <citation type="submission" date="2008-08" db="EMBL/GenBank/DDBJ databases">
        <authorList>
            <consortium name="Diatom Consortium"/>
            <person name="Grigoriev I."/>
            <person name="Grimwood J."/>
            <person name="Kuo A."/>
            <person name="Otillar R.P."/>
            <person name="Salamov A."/>
            <person name="Detter J.C."/>
            <person name="Lindquist E."/>
            <person name="Shapiro H."/>
            <person name="Lucas S."/>
            <person name="Glavina del Rio T."/>
            <person name="Pitluck S."/>
            <person name="Rokhsar D."/>
            <person name="Bowler C."/>
        </authorList>
    </citation>
    <scope>GENOME REANNOTATION</scope>
    <source>
        <strain evidence="5">CCAP 1055/1</strain>
    </source>
</reference>
<dbReference type="RefSeq" id="XP_002185894.1">
    <property type="nucleotide sequence ID" value="XM_002185858.1"/>
</dbReference>
<dbReference type="AlphaFoldDB" id="B5Y3T5"/>
<dbReference type="OrthoDB" id="496827at2759"/>
<dbReference type="InterPro" id="IPR037898">
    <property type="entry name" value="NudC_fam"/>
</dbReference>
<dbReference type="InParanoid" id="B5Y3T5"/>
<dbReference type="EMBL" id="CP001141">
    <property type="protein sequence ID" value="ACI65364.1"/>
    <property type="molecule type" value="Genomic_DNA"/>
</dbReference>
<dbReference type="GO" id="GO:0005737">
    <property type="term" value="C:cytoplasm"/>
    <property type="evidence" value="ECO:0007669"/>
    <property type="project" value="UniProtKB-SubCell"/>
</dbReference>